<protein>
    <recommendedName>
        <fullName evidence="5">Aldose 1-epimerase</fullName>
        <ecNumber evidence="5">5.1.3.3</ecNumber>
    </recommendedName>
</protein>
<dbReference type="OrthoDB" id="9779408at2"/>
<dbReference type="InterPro" id="IPR011013">
    <property type="entry name" value="Gal_mutarotase_sf_dom"/>
</dbReference>
<reference evidence="9 10" key="1">
    <citation type="submission" date="2018-03" db="EMBL/GenBank/DDBJ databases">
        <title>Genomic Encyclopedia of Archaeal and Bacterial Type Strains, Phase II (KMG-II): from individual species to whole genera.</title>
        <authorList>
            <person name="Goeker M."/>
        </authorList>
    </citation>
    <scope>NUCLEOTIDE SEQUENCE [LARGE SCALE GENOMIC DNA]</scope>
    <source>
        <strain evidence="9 10">DSM 25328</strain>
    </source>
</reference>
<comment type="pathway">
    <text evidence="1 5">Carbohydrate metabolism; hexose metabolism.</text>
</comment>
<accession>A0A2T1ALS0</accession>
<feature type="active site" description="Proton donor" evidence="6">
    <location>
        <position position="174"/>
    </location>
</feature>
<evidence type="ECO:0000313" key="9">
    <source>
        <dbReference type="EMBL" id="PRZ49502.1"/>
    </source>
</evidence>
<sequence length="337" mass="36410">MSMAQIVNHGLHQGHILKEVCLRSDRLSLSLLNFGAVTRDLRLHDQGENRSLVLGFRNPADYLTNPGYMGVIAGRVAGRIKNARFALDGQMVRLAENEGGNQLHGGPAGLSHVLWGIEPLTSASARLTYHSPEGENGYPGAVDFTVTVTLDEFSVEYEMIASVSQPTPISLAQHSYYNLSGGQQAIWDHRLQVDATGYLVLDDTNVPNGTIADLSDTGFDFRLGRSFGELDPEHQGCDINLVFDTDRTQALPAAKLTAPDGLQMTVTTDQPGAQIYTAGGLPTQPEGHSGQVLGPAMGVCFEPQGFPNAVNQPDFPSVIVSPDVPYVQKLRLDFGWI</sequence>
<evidence type="ECO:0000256" key="1">
    <source>
        <dbReference type="ARBA" id="ARBA00005028"/>
    </source>
</evidence>
<feature type="active site" description="Proton acceptor" evidence="6">
    <location>
        <position position="302"/>
    </location>
</feature>
<dbReference type="GO" id="GO:0006006">
    <property type="term" value="P:glucose metabolic process"/>
    <property type="evidence" value="ECO:0007669"/>
    <property type="project" value="TreeGrafter"/>
</dbReference>
<dbReference type="UniPathway" id="UPA00242"/>
<dbReference type="GO" id="GO:0030246">
    <property type="term" value="F:carbohydrate binding"/>
    <property type="evidence" value="ECO:0007669"/>
    <property type="project" value="InterPro"/>
</dbReference>
<name>A0A2T1ALS0_TRISK</name>
<evidence type="ECO:0000256" key="6">
    <source>
        <dbReference type="PIRSR" id="PIRSR005096-1"/>
    </source>
</evidence>
<dbReference type="EC" id="5.1.3.3" evidence="5"/>
<gene>
    <name evidence="9" type="ORF">CLV89_102246</name>
</gene>
<dbReference type="GO" id="GO:0004034">
    <property type="term" value="F:aldose 1-epimerase activity"/>
    <property type="evidence" value="ECO:0007669"/>
    <property type="project" value="UniProtKB-EC"/>
</dbReference>
<dbReference type="Proteomes" id="UP000237718">
    <property type="component" value="Unassembled WGS sequence"/>
</dbReference>
<dbReference type="Gene3D" id="2.70.98.10">
    <property type="match status" value="1"/>
</dbReference>
<dbReference type="Pfam" id="PF01263">
    <property type="entry name" value="Aldose_epim"/>
    <property type="match status" value="1"/>
</dbReference>
<dbReference type="InterPro" id="IPR015443">
    <property type="entry name" value="Aldose_1-epimerase"/>
</dbReference>
<comment type="catalytic activity">
    <reaction evidence="5">
        <text>alpha-D-glucose = beta-D-glucose</text>
        <dbReference type="Rhea" id="RHEA:10264"/>
        <dbReference type="ChEBI" id="CHEBI:15903"/>
        <dbReference type="ChEBI" id="CHEBI:17925"/>
        <dbReference type="EC" id="5.1.3.3"/>
    </reaction>
</comment>
<feature type="binding site" evidence="8">
    <location>
        <begin position="174"/>
        <end position="176"/>
    </location>
    <ligand>
        <name>beta-D-galactose</name>
        <dbReference type="ChEBI" id="CHEBI:27667"/>
    </ligand>
</feature>
<dbReference type="SUPFAM" id="SSF74650">
    <property type="entry name" value="Galactose mutarotase-like"/>
    <property type="match status" value="1"/>
</dbReference>
<feature type="binding site" evidence="7">
    <location>
        <position position="238"/>
    </location>
    <ligand>
        <name>beta-D-galactose</name>
        <dbReference type="ChEBI" id="CHEBI:27667"/>
    </ligand>
</feature>
<dbReference type="GO" id="GO:0005737">
    <property type="term" value="C:cytoplasm"/>
    <property type="evidence" value="ECO:0007669"/>
    <property type="project" value="TreeGrafter"/>
</dbReference>
<keyword evidence="4 5" id="KW-0119">Carbohydrate metabolism</keyword>
<proteinExistence type="inferred from homology"/>
<dbReference type="PANTHER" id="PTHR10091">
    <property type="entry name" value="ALDOSE-1-EPIMERASE"/>
    <property type="match status" value="1"/>
</dbReference>
<dbReference type="AlphaFoldDB" id="A0A2T1ALS0"/>
<dbReference type="InterPro" id="IPR047215">
    <property type="entry name" value="Galactose_mutarotase-like"/>
</dbReference>
<dbReference type="InterPro" id="IPR014718">
    <property type="entry name" value="GH-type_carb-bd"/>
</dbReference>
<evidence type="ECO:0000256" key="3">
    <source>
        <dbReference type="ARBA" id="ARBA00023235"/>
    </source>
</evidence>
<dbReference type="PIRSF" id="PIRSF005096">
    <property type="entry name" value="GALM"/>
    <property type="match status" value="1"/>
</dbReference>
<dbReference type="CDD" id="cd09019">
    <property type="entry name" value="galactose_mutarotase_like"/>
    <property type="match status" value="1"/>
</dbReference>
<dbReference type="RefSeq" id="WP_106162566.1">
    <property type="nucleotide sequence ID" value="NZ_PVUF01000002.1"/>
</dbReference>
<evidence type="ECO:0000313" key="10">
    <source>
        <dbReference type="Proteomes" id="UP000237718"/>
    </source>
</evidence>
<dbReference type="EMBL" id="PVUF01000002">
    <property type="protein sequence ID" value="PRZ49502.1"/>
    <property type="molecule type" value="Genomic_DNA"/>
</dbReference>
<organism evidence="9 10">
    <name type="scientific">Tritonibacter scottomollicae</name>
    <name type="common">Epibacterium scottomollicae</name>
    <dbReference type="NCBI Taxonomy" id="483013"/>
    <lineage>
        <taxon>Bacteria</taxon>
        <taxon>Pseudomonadati</taxon>
        <taxon>Pseudomonadota</taxon>
        <taxon>Alphaproteobacteria</taxon>
        <taxon>Rhodobacterales</taxon>
        <taxon>Paracoccaceae</taxon>
        <taxon>Tritonibacter</taxon>
    </lineage>
</organism>
<dbReference type="GO" id="GO:0033499">
    <property type="term" value="P:galactose catabolic process via UDP-galactose, Leloir pathway"/>
    <property type="evidence" value="ECO:0007669"/>
    <property type="project" value="TreeGrafter"/>
</dbReference>
<evidence type="ECO:0000256" key="2">
    <source>
        <dbReference type="ARBA" id="ARBA00006206"/>
    </source>
</evidence>
<keyword evidence="3 5" id="KW-0413">Isomerase</keyword>
<evidence type="ECO:0000256" key="5">
    <source>
        <dbReference type="PIRNR" id="PIRNR005096"/>
    </source>
</evidence>
<evidence type="ECO:0000256" key="4">
    <source>
        <dbReference type="ARBA" id="ARBA00023277"/>
    </source>
</evidence>
<comment type="caution">
    <text evidence="9">The sequence shown here is derived from an EMBL/GenBank/DDBJ whole genome shotgun (WGS) entry which is preliminary data.</text>
</comment>
<comment type="similarity">
    <text evidence="2 5">Belongs to the aldose epimerase family.</text>
</comment>
<evidence type="ECO:0000256" key="7">
    <source>
        <dbReference type="PIRSR" id="PIRSR005096-2"/>
    </source>
</evidence>
<dbReference type="InterPro" id="IPR008183">
    <property type="entry name" value="Aldose_1/G6P_1-epimerase"/>
</dbReference>
<evidence type="ECO:0000256" key="8">
    <source>
        <dbReference type="PIRSR" id="PIRSR005096-3"/>
    </source>
</evidence>
<dbReference type="PANTHER" id="PTHR10091:SF0">
    <property type="entry name" value="GALACTOSE MUTAROTASE"/>
    <property type="match status" value="1"/>
</dbReference>